<evidence type="ECO:0000313" key="4">
    <source>
        <dbReference type="EMBL" id="WED67293.1"/>
    </source>
</evidence>
<keyword evidence="4" id="KW-0378">Hydrolase</keyword>
<organism evidence="4 5">
    <name type="scientific">Synoicihabitans lomoniglobus</name>
    <dbReference type="NCBI Taxonomy" id="2909285"/>
    <lineage>
        <taxon>Bacteria</taxon>
        <taxon>Pseudomonadati</taxon>
        <taxon>Verrucomicrobiota</taxon>
        <taxon>Opitutia</taxon>
        <taxon>Opitutales</taxon>
        <taxon>Opitutaceae</taxon>
        <taxon>Synoicihabitans</taxon>
    </lineage>
</organism>
<reference evidence="4" key="1">
    <citation type="submission" date="2023-03" db="EMBL/GenBank/DDBJ databases">
        <title>Lomoglobus Profundus gen. nov., sp. nov., a novel member of the phylum Verrucomicrobia, isolated from deep-marine sediment of South China Sea.</title>
        <authorList>
            <person name="Ahmad T."/>
            <person name="Ishaq S.E."/>
            <person name="Wang F."/>
        </authorList>
    </citation>
    <scope>NUCLEOTIDE SEQUENCE</scope>
    <source>
        <strain evidence="4">LMO-M01</strain>
    </source>
</reference>
<dbReference type="GO" id="GO:0006265">
    <property type="term" value="P:DNA topological change"/>
    <property type="evidence" value="ECO:0007669"/>
    <property type="project" value="InterPro"/>
</dbReference>
<dbReference type="SUPFAM" id="SSF57783">
    <property type="entry name" value="Zinc beta-ribbon"/>
    <property type="match status" value="1"/>
</dbReference>
<keyword evidence="1" id="KW-1133">Transmembrane helix</keyword>
<gene>
    <name evidence="4" type="ORF">PXH66_10570</name>
</gene>
<feature type="domain" description="Restriction endonuclease type IV Mrr" evidence="3">
    <location>
        <begin position="104"/>
        <end position="211"/>
    </location>
</feature>
<dbReference type="PANTHER" id="PTHR30015:SF7">
    <property type="entry name" value="TYPE IV METHYL-DIRECTED RESTRICTION ENZYME ECOKMRR"/>
    <property type="match status" value="1"/>
</dbReference>
<keyword evidence="1" id="KW-0812">Transmembrane</keyword>
<dbReference type="GO" id="GO:0015666">
    <property type="term" value="F:restriction endodeoxyribonuclease activity"/>
    <property type="evidence" value="ECO:0007669"/>
    <property type="project" value="TreeGrafter"/>
</dbReference>
<feature type="transmembrane region" description="Helical" evidence="1">
    <location>
        <begin position="7"/>
        <end position="25"/>
    </location>
</feature>
<dbReference type="EC" id="3.1.21.-" evidence="4"/>
<feature type="transmembrane region" description="Helical" evidence="1">
    <location>
        <begin position="31"/>
        <end position="53"/>
    </location>
</feature>
<evidence type="ECO:0000256" key="1">
    <source>
        <dbReference type="SAM" id="Phobius"/>
    </source>
</evidence>
<accession>A0AAF0CSM4</accession>
<dbReference type="KEGG" id="slom:PXH66_10570"/>
<dbReference type="InterPro" id="IPR011856">
    <property type="entry name" value="tRNA_endonuc-like_dom_sf"/>
</dbReference>
<dbReference type="SUPFAM" id="SSF52980">
    <property type="entry name" value="Restriction endonuclease-like"/>
    <property type="match status" value="1"/>
</dbReference>
<evidence type="ECO:0000313" key="5">
    <source>
        <dbReference type="Proteomes" id="UP001218638"/>
    </source>
</evidence>
<dbReference type="PANTHER" id="PTHR30015">
    <property type="entry name" value="MRR RESTRICTION SYSTEM PROTEIN"/>
    <property type="match status" value="1"/>
</dbReference>
<dbReference type="Gene3D" id="3.30.65.10">
    <property type="entry name" value="Bacterial Topoisomerase I, domain 1"/>
    <property type="match status" value="1"/>
</dbReference>
<evidence type="ECO:0000259" key="3">
    <source>
        <dbReference type="Pfam" id="PF04471"/>
    </source>
</evidence>
<dbReference type="InterPro" id="IPR011335">
    <property type="entry name" value="Restrct_endonuc-II-like"/>
</dbReference>
<dbReference type="Gene3D" id="3.40.1350.10">
    <property type="match status" value="1"/>
</dbReference>
<dbReference type="GO" id="GO:0003916">
    <property type="term" value="F:DNA topoisomerase activity"/>
    <property type="evidence" value="ECO:0007669"/>
    <property type="project" value="InterPro"/>
</dbReference>
<proteinExistence type="predicted"/>
<sequence>MDKTEASVRAAIALILLTAFGIGGMKGFVPALVSVLFFLFGLALLVGVIWLIVRSLKKRPAATSDISKSEPSAQYSSALQLPKRENSSNMPRVVWTSYEVEQALEKIDWFQFEKFCEALFSAEGFQVDRKGGAHPDGGVDLVVSKDGLSALIQCKHWKTWQVQEKVVRELLGSMTHFGVQQAAIFCLRGGTEPARNFAAQHEIDIVDAAELGKRAVAMLGTDSLNRVLDSRSKHCPKCESPMVERNGKFGPFWGCSQFPRCRGKLEVGKAP</sequence>
<keyword evidence="4" id="KW-0540">Nuclease</keyword>
<dbReference type="InterPro" id="IPR052906">
    <property type="entry name" value="Type_IV_Methyl-Rstrct_Enzyme"/>
</dbReference>
<dbReference type="AlphaFoldDB" id="A0AAF0CSM4"/>
<dbReference type="EMBL" id="CP119075">
    <property type="protein sequence ID" value="WED67293.1"/>
    <property type="molecule type" value="Genomic_DNA"/>
</dbReference>
<evidence type="ECO:0000259" key="2">
    <source>
        <dbReference type="Pfam" id="PF01396"/>
    </source>
</evidence>
<name>A0AAF0CSM4_9BACT</name>
<dbReference type="Proteomes" id="UP001218638">
    <property type="component" value="Chromosome"/>
</dbReference>
<keyword evidence="4" id="KW-0255">Endonuclease</keyword>
<dbReference type="GO" id="GO:0003677">
    <property type="term" value="F:DNA binding"/>
    <property type="evidence" value="ECO:0007669"/>
    <property type="project" value="InterPro"/>
</dbReference>
<dbReference type="GO" id="GO:0005694">
    <property type="term" value="C:chromosome"/>
    <property type="evidence" value="ECO:0007669"/>
    <property type="project" value="InterPro"/>
</dbReference>
<protein>
    <submittedName>
        <fullName evidence="4">Restriction endonuclease</fullName>
        <ecNumber evidence="4">3.1.21.-</ecNumber>
    </submittedName>
</protein>
<dbReference type="RefSeq" id="WP_330928132.1">
    <property type="nucleotide sequence ID" value="NZ_CP119075.1"/>
</dbReference>
<dbReference type="Pfam" id="PF04471">
    <property type="entry name" value="Mrr_cat"/>
    <property type="match status" value="1"/>
</dbReference>
<dbReference type="InterPro" id="IPR013498">
    <property type="entry name" value="Topo_IA_Znf"/>
</dbReference>
<feature type="domain" description="DNA topoisomerase type IA zn finger" evidence="2">
    <location>
        <begin position="234"/>
        <end position="262"/>
    </location>
</feature>
<keyword evidence="1" id="KW-0472">Membrane</keyword>
<dbReference type="InterPro" id="IPR007560">
    <property type="entry name" value="Restrct_endonuc_IV_Mrr"/>
</dbReference>
<dbReference type="GO" id="GO:0009307">
    <property type="term" value="P:DNA restriction-modification system"/>
    <property type="evidence" value="ECO:0007669"/>
    <property type="project" value="InterPro"/>
</dbReference>
<dbReference type="Pfam" id="PF01396">
    <property type="entry name" value="Zn_ribbon_Top1"/>
    <property type="match status" value="1"/>
</dbReference>
<keyword evidence="5" id="KW-1185">Reference proteome</keyword>